<evidence type="ECO:0000256" key="3">
    <source>
        <dbReference type="SAM" id="SignalP"/>
    </source>
</evidence>
<dbReference type="InterPro" id="IPR008972">
    <property type="entry name" value="Cupredoxin"/>
</dbReference>
<dbReference type="Proteomes" id="UP001189122">
    <property type="component" value="Unassembled WGS sequence"/>
</dbReference>
<feature type="signal peptide" evidence="3">
    <location>
        <begin position="1"/>
        <end position="20"/>
    </location>
</feature>
<name>A0A7I8JL03_SPIIN</name>
<evidence type="ECO:0000313" key="4">
    <source>
        <dbReference type="EMBL" id="CAA2631575.1"/>
    </source>
</evidence>
<keyword evidence="5" id="KW-1185">Reference proteome</keyword>
<dbReference type="AlphaFoldDB" id="A0A7I8JL03"/>
<dbReference type="EMBL" id="CACRZD030000014">
    <property type="protein sequence ID" value="CAA6670818.1"/>
    <property type="molecule type" value="Genomic_DNA"/>
</dbReference>
<evidence type="ECO:0000256" key="2">
    <source>
        <dbReference type="SAM" id="Phobius"/>
    </source>
</evidence>
<accession>A0A7I8JL03</accession>
<reference evidence="4 5" key="1">
    <citation type="submission" date="2019-12" db="EMBL/GenBank/DDBJ databases">
        <authorList>
            <person name="Scholz U."/>
            <person name="Mascher M."/>
            <person name="Fiebig A."/>
        </authorList>
    </citation>
    <scope>NUCLEOTIDE SEQUENCE</scope>
</reference>
<dbReference type="Gene3D" id="2.60.40.420">
    <property type="entry name" value="Cupredoxins - blue copper proteins"/>
    <property type="match status" value="1"/>
</dbReference>
<keyword evidence="2" id="KW-0472">Membrane</keyword>
<keyword evidence="3" id="KW-0732">Signal</keyword>
<evidence type="ECO:0000313" key="5">
    <source>
        <dbReference type="Proteomes" id="UP001189122"/>
    </source>
</evidence>
<organism evidence="4">
    <name type="scientific">Spirodela intermedia</name>
    <name type="common">Intermediate duckweed</name>
    <dbReference type="NCBI Taxonomy" id="51605"/>
    <lineage>
        <taxon>Eukaryota</taxon>
        <taxon>Viridiplantae</taxon>
        <taxon>Streptophyta</taxon>
        <taxon>Embryophyta</taxon>
        <taxon>Tracheophyta</taxon>
        <taxon>Spermatophyta</taxon>
        <taxon>Magnoliopsida</taxon>
        <taxon>Liliopsida</taxon>
        <taxon>Araceae</taxon>
        <taxon>Lemnoideae</taxon>
        <taxon>Spirodela</taxon>
    </lineage>
</organism>
<protein>
    <submittedName>
        <fullName evidence="4">Uncharacterized protein</fullName>
    </submittedName>
</protein>
<dbReference type="SUPFAM" id="SSF49503">
    <property type="entry name" value="Cupredoxins"/>
    <property type="match status" value="1"/>
</dbReference>
<proteinExistence type="predicted"/>
<keyword evidence="2" id="KW-1133">Transmembrane helix</keyword>
<gene>
    <name evidence="4" type="ORF">SI7747_14017223</name>
</gene>
<feature type="compositionally biased region" description="Low complexity" evidence="1">
    <location>
        <begin position="137"/>
        <end position="146"/>
    </location>
</feature>
<feature type="transmembrane region" description="Helical" evidence="2">
    <location>
        <begin position="152"/>
        <end position="170"/>
    </location>
</feature>
<feature type="chain" id="PRO_5029550839" evidence="3">
    <location>
        <begin position="21"/>
        <end position="172"/>
    </location>
</feature>
<dbReference type="EMBL" id="LR743601">
    <property type="protein sequence ID" value="CAA2631575.1"/>
    <property type="molecule type" value="Genomic_DNA"/>
</dbReference>
<feature type="region of interest" description="Disordered" evidence="1">
    <location>
        <begin position="113"/>
        <end position="147"/>
    </location>
</feature>
<sequence>MVALAVLALVVGSQLTPGVAETRLGRHVVGGDRGWDVASDVAGWSTDKEFRVGESISSWSWGARRSSTTATSATHQAVHRRLNKVALEEEGPRFFTSGRPESCSGGLKLHVNVRPQPEAREKPTAQEATVKDDDDAALAPGPASGAAGRGGIWWRMAVWMATIFCFVGVLSA</sequence>
<keyword evidence="2" id="KW-0812">Transmembrane</keyword>
<evidence type="ECO:0000256" key="1">
    <source>
        <dbReference type="SAM" id="MobiDB-lite"/>
    </source>
</evidence>